<evidence type="ECO:0000256" key="2">
    <source>
        <dbReference type="SAM" id="MobiDB-lite"/>
    </source>
</evidence>
<evidence type="ECO:0000256" key="1">
    <source>
        <dbReference type="ARBA" id="ARBA00022786"/>
    </source>
</evidence>
<feature type="compositionally biased region" description="Polar residues" evidence="2">
    <location>
        <begin position="62"/>
        <end position="77"/>
    </location>
</feature>
<dbReference type="Gene3D" id="3.10.20.90">
    <property type="entry name" value="Phosphatidylinositol 3-kinase Catalytic Subunit, Chain A, domain 1"/>
    <property type="match status" value="1"/>
</dbReference>
<dbReference type="GO" id="GO:0043161">
    <property type="term" value="P:proteasome-mediated ubiquitin-dependent protein catabolic process"/>
    <property type="evidence" value="ECO:0007669"/>
    <property type="project" value="TreeGrafter"/>
</dbReference>
<sequence length="284" mass="30617">MAHIKSMDDLRKAESEDDSRDENDYYAGGKSGQIIRGPPDEEDEDEDKVSSLFDKARRSGAVQGTSSDLEQPSSSFRGQGRTLAGGPQAGASPQTGGPQVHVITFYRNHVFTVDNGQPRRVDDPANFDFIASISKGECPKELEPSLPSTEISVNLVRKEEDYSEPEKPRHTAFQGTGQTLGGGSSSSAAAAAAAPASSSTEWAGVDESQPVTSLQLRLADGSRMVARFNHSHRISDIRRFIRAARPNEDFSYALMSGVPPQPITGEDRTLAEAGLLNAVIIQRK</sequence>
<dbReference type="Pfam" id="PF08059">
    <property type="entry name" value="SEP"/>
    <property type="match status" value="1"/>
</dbReference>
<dbReference type="SMART" id="SM00553">
    <property type="entry name" value="SEP"/>
    <property type="match status" value="1"/>
</dbReference>
<organism evidence="5">
    <name type="scientific">Dunaliella tertiolecta</name>
    <name type="common">Green alga</name>
    <dbReference type="NCBI Taxonomy" id="3047"/>
    <lineage>
        <taxon>Eukaryota</taxon>
        <taxon>Viridiplantae</taxon>
        <taxon>Chlorophyta</taxon>
        <taxon>core chlorophytes</taxon>
        <taxon>Chlorophyceae</taxon>
        <taxon>CS clade</taxon>
        <taxon>Chlamydomonadales</taxon>
        <taxon>Dunaliellaceae</taxon>
        <taxon>Dunaliella</taxon>
    </lineage>
</organism>
<dbReference type="AlphaFoldDB" id="A0A7S3QZE8"/>
<feature type="compositionally biased region" description="Basic and acidic residues" evidence="2">
    <location>
        <begin position="1"/>
        <end position="14"/>
    </location>
</feature>
<dbReference type="FunFam" id="3.10.20.90:FF:000179">
    <property type="entry name" value="Plant UBX domain-containing protein 4"/>
    <property type="match status" value="1"/>
</dbReference>
<dbReference type="SMART" id="SM00166">
    <property type="entry name" value="UBX"/>
    <property type="match status" value="1"/>
</dbReference>
<dbReference type="GO" id="GO:0031468">
    <property type="term" value="P:nuclear membrane reassembly"/>
    <property type="evidence" value="ECO:0007669"/>
    <property type="project" value="TreeGrafter"/>
</dbReference>
<gene>
    <name evidence="5" type="ORF">DTER00134_LOCUS13069</name>
</gene>
<dbReference type="InterPro" id="IPR012989">
    <property type="entry name" value="SEP_domain"/>
</dbReference>
<evidence type="ECO:0000259" key="4">
    <source>
        <dbReference type="PROSITE" id="PS51399"/>
    </source>
</evidence>
<feature type="domain" description="SEP" evidence="4">
    <location>
        <begin position="98"/>
        <end position="163"/>
    </location>
</feature>
<feature type="region of interest" description="Disordered" evidence="2">
    <location>
        <begin position="158"/>
        <end position="207"/>
    </location>
</feature>
<dbReference type="Pfam" id="PF00789">
    <property type="entry name" value="UBX"/>
    <property type="match status" value="1"/>
</dbReference>
<dbReference type="PROSITE" id="PS50033">
    <property type="entry name" value="UBX"/>
    <property type="match status" value="1"/>
</dbReference>
<keyword evidence="1" id="KW-0833">Ubl conjugation pathway</keyword>
<dbReference type="InterPro" id="IPR029071">
    <property type="entry name" value="Ubiquitin-like_domsf"/>
</dbReference>
<dbReference type="PANTHER" id="PTHR23333">
    <property type="entry name" value="UBX DOMAIN CONTAINING PROTEIN"/>
    <property type="match status" value="1"/>
</dbReference>
<protein>
    <recommendedName>
        <fullName evidence="6">UBX domain-containing protein</fullName>
    </recommendedName>
</protein>
<feature type="compositionally biased region" description="Low complexity" evidence="2">
    <location>
        <begin position="185"/>
        <end position="199"/>
    </location>
</feature>
<feature type="domain" description="UBX" evidence="3">
    <location>
        <begin position="207"/>
        <end position="283"/>
    </location>
</feature>
<proteinExistence type="predicted"/>
<dbReference type="SUPFAM" id="SSF54236">
    <property type="entry name" value="Ubiquitin-like"/>
    <property type="match status" value="1"/>
</dbReference>
<dbReference type="GO" id="GO:0007030">
    <property type="term" value="P:Golgi organization"/>
    <property type="evidence" value="ECO:0007669"/>
    <property type="project" value="TreeGrafter"/>
</dbReference>
<evidence type="ECO:0000313" key="5">
    <source>
        <dbReference type="EMBL" id="CAE0497996.1"/>
    </source>
</evidence>
<name>A0A7S3QZE8_DUNTE</name>
<dbReference type="Gene3D" id="3.30.420.210">
    <property type="entry name" value="SEP domain"/>
    <property type="match status" value="1"/>
</dbReference>
<dbReference type="GO" id="GO:0005634">
    <property type="term" value="C:nucleus"/>
    <property type="evidence" value="ECO:0007669"/>
    <property type="project" value="TreeGrafter"/>
</dbReference>
<feature type="region of interest" description="Disordered" evidence="2">
    <location>
        <begin position="1"/>
        <end position="99"/>
    </location>
</feature>
<evidence type="ECO:0000259" key="3">
    <source>
        <dbReference type="PROSITE" id="PS50033"/>
    </source>
</evidence>
<feature type="compositionally biased region" description="Basic and acidic residues" evidence="2">
    <location>
        <begin position="158"/>
        <end position="169"/>
    </location>
</feature>
<evidence type="ECO:0008006" key="6">
    <source>
        <dbReference type="Google" id="ProtNLM"/>
    </source>
</evidence>
<dbReference type="InterPro" id="IPR036241">
    <property type="entry name" value="NSFL1C_SEP_dom_sf"/>
</dbReference>
<dbReference type="GO" id="GO:0043130">
    <property type="term" value="F:ubiquitin binding"/>
    <property type="evidence" value="ECO:0007669"/>
    <property type="project" value="TreeGrafter"/>
</dbReference>
<dbReference type="GO" id="GO:0000045">
    <property type="term" value="P:autophagosome assembly"/>
    <property type="evidence" value="ECO:0007669"/>
    <property type="project" value="TreeGrafter"/>
</dbReference>
<reference evidence="5" key="1">
    <citation type="submission" date="2021-01" db="EMBL/GenBank/DDBJ databases">
        <authorList>
            <person name="Corre E."/>
            <person name="Pelletier E."/>
            <person name="Niang G."/>
            <person name="Scheremetjew M."/>
            <person name="Finn R."/>
            <person name="Kale V."/>
            <person name="Holt S."/>
            <person name="Cochrane G."/>
            <person name="Meng A."/>
            <person name="Brown T."/>
            <person name="Cohen L."/>
        </authorList>
    </citation>
    <scope>NUCLEOTIDE SEQUENCE</scope>
    <source>
        <strain evidence="5">CCMP1320</strain>
    </source>
</reference>
<accession>A0A7S3QZE8</accession>
<dbReference type="GO" id="GO:0061025">
    <property type="term" value="P:membrane fusion"/>
    <property type="evidence" value="ECO:0007669"/>
    <property type="project" value="TreeGrafter"/>
</dbReference>
<dbReference type="InterPro" id="IPR001012">
    <property type="entry name" value="UBX_dom"/>
</dbReference>
<dbReference type="PANTHER" id="PTHR23333:SF20">
    <property type="entry name" value="NSFL1 COFACTOR P47"/>
    <property type="match status" value="1"/>
</dbReference>
<dbReference type="GO" id="GO:0005829">
    <property type="term" value="C:cytosol"/>
    <property type="evidence" value="ECO:0007669"/>
    <property type="project" value="TreeGrafter"/>
</dbReference>
<dbReference type="CDD" id="cd01770">
    <property type="entry name" value="UBX_UBXN2"/>
    <property type="match status" value="1"/>
</dbReference>
<dbReference type="EMBL" id="HBIP01021885">
    <property type="protein sequence ID" value="CAE0497996.1"/>
    <property type="molecule type" value="Transcribed_RNA"/>
</dbReference>
<dbReference type="PROSITE" id="PS51399">
    <property type="entry name" value="SEP"/>
    <property type="match status" value="1"/>
</dbReference>
<dbReference type="SUPFAM" id="SSF102848">
    <property type="entry name" value="NSFL1 (p97 ATPase) cofactor p47, SEP domain"/>
    <property type="match status" value="1"/>
</dbReference>